<dbReference type="InterPro" id="IPR036291">
    <property type="entry name" value="NAD(P)-bd_dom_sf"/>
</dbReference>
<feature type="non-terminal residue" evidence="1">
    <location>
        <position position="51"/>
    </location>
</feature>
<sequence>MSIKLNGKSALVTGGARGIGLACVQALAESGASVTFTARNTASAQIALDTL</sequence>
<proteinExistence type="predicted"/>
<dbReference type="InterPro" id="IPR002347">
    <property type="entry name" value="SDR_fam"/>
</dbReference>
<reference evidence="1" key="1">
    <citation type="journal article" date="2020" name="mSystems">
        <title>Genome- and Community-Level Interaction Insights into Carbon Utilization and Element Cycling Functions of Hydrothermarchaeota in Hydrothermal Sediment.</title>
        <authorList>
            <person name="Zhou Z."/>
            <person name="Liu Y."/>
            <person name="Xu W."/>
            <person name="Pan J."/>
            <person name="Luo Z.H."/>
            <person name="Li M."/>
        </authorList>
    </citation>
    <scope>NUCLEOTIDE SEQUENCE [LARGE SCALE GENOMIC DNA]</scope>
    <source>
        <strain evidence="1">HyVt-489</strain>
    </source>
</reference>
<protein>
    <submittedName>
        <fullName evidence="1">SDR family NAD(P)-dependent oxidoreductase</fullName>
    </submittedName>
</protein>
<dbReference type="Gene3D" id="3.40.50.720">
    <property type="entry name" value="NAD(P)-binding Rossmann-like Domain"/>
    <property type="match status" value="1"/>
</dbReference>
<evidence type="ECO:0000313" key="1">
    <source>
        <dbReference type="EMBL" id="HFB54524.1"/>
    </source>
</evidence>
<dbReference type="SUPFAM" id="SSF51735">
    <property type="entry name" value="NAD(P)-binding Rossmann-fold domains"/>
    <property type="match status" value="1"/>
</dbReference>
<comment type="caution">
    <text evidence="1">The sequence shown here is derived from an EMBL/GenBank/DDBJ whole genome shotgun (WGS) entry which is preliminary data.</text>
</comment>
<gene>
    <name evidence="1" type="ORF">ENJ46_01250</name>
</gene>
<dbReference type="Proteomes" id="UP000886042">
    <property type="component" value="Unassembled WGS sequence"/>
</dbReference>
<dbReference type="AlphaFoldDB" id="A0A7C3C3N7"/>
<dbReference type="EMBL" id="DRMN01000086">
    <property type="protein sequence ID" value="HFB54524.1"/>
    <property type="molecule type" value="Genomic_DNA"/>
</dbReference>
<accession>A0A7C3C3N7</accession>
<organism evidence="1">
    <name type="scientific">Hellea balneolensis</name>
    <dbReference type="NCBI Taxonomy" id="287478"/>
    <lineage>
        <taxon>Bacteria</taxon>
        <taxon>Pseudomonadati</taxon>
        <taxon>Pseudomonadota</taxon>
        <taxon>Alphaproteobacteria</taxon>
        <taxon>Maricaulales</taxon>
        <taxon>Robiginitomaculaceae</taxon>
        <taxon>Hellea</taxon>
    </lineage>
</organism>
<dbReference type="Pfam" id="PF00106">
    <property type="entry name" value="adh_short"/>
    <property type="match status" value="1"/>
</dbReference>
<name>A0A7C3C3N7_9PROT</name>